<protein>
    <submittedName>
        <fullName evidence="1">Uncharacterized protein</fullName>
    </submittedName>
</protein>
<reference evidence="1 2" key="1">
    <citation type="journal article" date="2018" name="Gigascience">
        <title>Genomes of trombidid mites reveal novel predicted allergens and laterally-transferred genes associated with secondary metabolism.</title>
        <authorList>
            <person name="Dong X."/>
            <person name="Chaisiri K."/>
            <person name="Xia D."/>
            <person name="Armstrong S.D."/>
            <person name="Fang Y."/>
            <person name="Donnelly M.J."/>
            <person name="Kadowaki T."/>
            <person name="McGarry J.W."/>
            <person name="Darby A.C."/>
            <person name="Makepeace B.L."/>
        </authorList>
    </citation>
    <scope>NUCLEOTIDE SEQUENCE [LARGE SCALE GENOMIC DNA]</scope>
    <source>
        <strain evidence="1">UoL-UT</strain>
    </source>
</reference>
<dbReference type="VEuPathDB" id="VectorBase:LDEU012259"/>
<sequence length="357" mass="42427">VYTDIKAAKAKLIKCKEDVKKEEVRLAAKYDFEKKLIEVHQYFNKNKDNLLTDDFKKLEKKNSEISKWLEERGDIMSEAEFKRKYLNLEELLSEIKKCLLEGEKSKTAIAVQIEKRFNMITVQLLDITKDSTLPETIQLNIDLLKQFSKEKDKRTLTEYRKMNLMSEEVKCDIKELQLIGKKNFILLTHFSPFQVSARRNDTKHRFLNELKQIKLQSPLLMHNDVITYFQYEQEFQEHVQYVEYFLEHSVNLTVTEMEGRFKILNSDKERFCALLSQEREERLNIMQNVNIYLEKLKKLRFDNRHLLNADGELKIREMVTTTEKWLLNSHQVSTADMKDSLAHLSSNFSQINTPIEN</sequence>
<evidence type="ECO:0000313" key="2">
    <source>
        <dbReference type="Proteomes" id="UP000288716"/>
    </source>
</evidence>
<proteinExistence type="predicted"/>
<dbReference type="EMBL" id="NCKV01022739">
    <property type="protein sequence ID" value="RWS19781.1"/>
    <property type="molecule type" value="Genomic_DNA"/>
</dbReference>
<organism evidence="1 2">
    <name type="scientific">Leptotrombidium deliense</name>
    <dbReference type="NCBI Taxonomy" id="299467"/>
    <lineage>
        <taxon>Eukaryota</taxon>
        <taxon>Metazoa</taxon>
        <taxon>Ecdysozoa</taxon>
        <taxon>Arthropoda</taxon>
        <taxon>Chelicerata</taxon>
        <taxon>Arachnida</taxon>
        <taxon>Acari</taxon>
        <taxon>Acariformes</taxon>
        <taxon>Trombidiformes</taxon>
        <taxon>Prostigmata</taxon>
        <taxon>Anystina</taxon>
        <taxon>Parasitengona</taxon>
        <taxon>Trombiculoidea</taxon>
        <taxon>Trombiculidae</taxon>
        <taxon>Leptotrombidium</taxon>
    </lineage>
</organism>
<evidence type="ECO:0000313" key="1">
    <source>
        <dbReference type="EMBL" id="RWS19781.1"/>
    </source>
</evidence>
<comment type="caution">
    <text evidence="1">The sequence shown here is derived from an EMBL/GenBank/DDBJ whole genome shotgun (WGS) entry which is preliminary data.</text>
</comment>
<keyword evidence="2" id="KW-1185">Reference proteome</keyword>
<gene>
    <name evidence="1" type="ORF">B4U80_12218</name>
</gene>
<dbReference type="Proteomes" id="UP000288716">
    <property type="component" value="Unassembled WGS sequence"/>
</dbReference>
<dbReference type="AlphaFoldDB" id="A0A443RWM6"/>
<accession>A0A443RWM6</accession>
<feature type="non-terminal residue" evidence="1">
    <location>
        <position position="1"/>
    </location>
</feature>
<feature type="non-terminal residue" evidence="1">
    <location>
        <position position="357"/>
    </location>
</feature>
<name>A0A443RWM6_9ACAR</name>